<dbReference type="Proteomes" id="UP000230066">
    <property type="component" value="Unassembled WGS sequence"/>
</dbReference>
<dbReference type="EMBL" id="JXXN02005731">
    <property type="protein sequence ID" value="THD19732.1"/>
    <property type="molecule type" value="Genomic_DNA"/>
</dbReference>
<keyword evidence="3" id="KW-0131">Cell cycle</keyword>
<dbReference type="GO" id="GO:0005737">
    <property type="term" value="C:cytoplasm"/>
    <property type="evidence" value="ECO:0007669"/>
    <property type="project" value="TreeGrafter"/>
</dbReference>
<dbReference type="AlphaFoldDB" id="A0A4E0RSH1"/>
<evidence type="ECO:0000256" key="1">
    <source>
        <dbReference type="ARBA" id="ARBA00011047"/>
    </source>
</evidence>
<keyword evidence="4" id="KW-1185">Reference proteome</keyword>
<comment type="similarity">
    <text evidence="1">Belongs to the CDC123 family.</text>
</comment>
<evidence type="ECO:0000313" key="4">
    <source>
        <dbReference type="Proteomes" id="UP000230066"/>
    </source>
</evidence>
<protein>
    <submittedName>
        <fullName evidence="3">Cell division cycle protein</fullName>
    </submittedName>
</protein>
<dbReference type="GO" id="GO:0051301">
    <property type="term" value="P:cell division"/>
    <property type="evidence" value="ECO:0007669"/>
    <property type="project" value="UniProtKB-KW"/>
</dbReference>
<dbReference type="PANTHER" id="PTHR15323">
    <property type="entry name" value="D123 PROTEIN"/>
    <property type="match status" value="1"/>
</dbReference>
<evidence type="ECO:0000256" key="2">
    <source>
        <dbReference type="SAM" id="MobiDB-lite"/>
    </source>
</evidence>
<comment type="caution">
    <text evidence="3">The sequence shown here is derived from an EMBL/GenBank/DDBJ whole genome shotgun (WGS) entry which is preliminary data.</text>
</comment>
<gene>
    <name evidence="3" type="ORF">D915_009497</name>
</gene>
<name>A0A4E0RSH1_FASHE</name>
<dbReference type="Pfam" id="PF07065">
    <property type="entry name" value="D123"/>
    <property type="match status" value="1"/>
</dbReference>
<dbReference type="PANTHER" id="PTHR15323:SF6">
    <property type="entry name" value="CELL DIVISION CYCLE PROTEIN 123 HOMOLOG"/>
    <property type="match status" value="1"/>
</dbReference>
<proteinExistence type="inferred from homology"/>
<feature type="region of interest" description="Disordered" evidence="2">
    <location>
        <begin position="54"/>
        <end position="81"/>
    </location>
</feature>
<sequence length="332" mass="38433">MLIEHVRQCAFDSWYSQFSDITIESVVLDIEEDLYQSLISDGIMLPRRRFPKKASRNCHSDKTNSSSSDPDEERTAKVKQQPDFPEFESKLMETIHQLGGVVFPKLNWSCPKDAAWMLCGNSLKCRNFSDIYLLLKSSDFAAHDLYSPYLLCSDAPLPDEDSSSTVKFKPLLVLRRWTDIHPNGEFRCFVRGHKLVAISQRIYDAYFPSIIQDKDSIAQELCTFFRKNIQNRFPLEEYTMDVYRESPGHVILIDFNVFGPPTEALLFSWDELEDINATLEDGLPVFKYQSDSSIRPSVFKQYQYPIEAVESLSLTESANIWKIFEAHFDRIN</sequence>
<reference evidence="3" key="1">
    <citation type="submission" date="2019-03" db="EMBL/GenBank/DDBJ databases">
        <title>Improved annotation for the trematode Fasciola hepatica.</title>
        <authorList>
            <person name="Choi Y.-J."/>
            <person name="Martin J."/>
            <person name="Mitreva M."/>
        </authorList>
    </citation>
    <scope>NUCLEOTIDE SEQUENCE [LARGE SCALE GENOMIC DNA]</scope>
</reference>
<evidence type="ECO:0000313" key="3">
    <source>
        <dbReference type="EMBL" id="THD19732.1"/>
    </source>
</evidence>
<organism evidence="3 4">
    <name type="scientific">Fasciola hepatica</name>
    <name type="common">Liver fluke</name>
    <dbReference type="NCBI Taxonomy" id="6192"/>
    <lineage>
        <taxon>Eukaryota</taxon>
        <taxon>Metazoa</taxon>
        <taxon>Spiralia</taxon>
        <taxon>Lophotrochozoa</taxon>
        <taxon>Platyhelminthes</taxon>
        <taxon>Trematoda</taxon>
        <taxon>Digenea</taxon>
        <taxon>Plagiorchiida</taxon>
        <taxon>Echinostomata</taxon>
        <taxon>Echinostomatoidea</taxon>
        <taxon>Fasciolidae</taxon>
        <taxon>Fasciola</taxon>
    </lineage>
</organism>
<dbReference type="InterPro" id="IPR009772">
    <property type="entry name" value="CDC123"/>
</dbReference>
<accession>A0A4E0RSH1</accession>
<keyword evidence="3" id="KW-0132">Cell division</keyword>